<dbReference type="PANTHER" id="PTHR21646:SF46">
    <property type="entry name" value="UBIQUITIN CARBOXYL-TERMINAL HYDROLASE"/>
    <property type="match status" value="1"/>
</dbReference>
<keyword evidence="2" id="KW-0645">Protease</keyword>
<dbReference type="EC" id="3.4.19.12" evidence="2"/>
<comment type="catalytic activity">
    <reaction evidence="1 2">
        <text>Thiol-dependent hydrolysis of ester, thioester, amide, peptide and isopeptide bonds formed by the C-terminal Gly of ubiquitin (a 76-residue protein attached to proteins as an intracellular targeting signal).</text>
        <dbReference type="EC" id="3.4.19.12"/>
    </reaction>
</comment>
<keyword evidence="3" id="KW-0175">Coiled coil</keyword>
<dbReference type="AlphaFoldDB" id="A0A6M2DLA7"/>
<dbReference type="InterPro" id="IPR018200">
    <property type="entry name" value="USP_CS"/>
</dbReference>
<dbReference type="EMBL" id="GIIL01002042">
    <property type="protein sequence ID" value="NOV45768.1"/>
    <property type="molecule type" value="Transcribed_RNA"/>
</dbReference>
<dbReference type="GO" id="GO:0006508">
    <property type="term" value="P:proteolysis"/>
    <property type="evidence" value="ECO:0007669"/>
    <property type="project" value="UniProtKB-KW"/>
</dbReference>
<feature type="domain" description="USP" evidence="4">
    <location>
        <begin position="177"/>
        <end position="497"/>
    </location>
</feature>
<evidence type="ECO:0000256" key="1">
    <source>
        <dbReference type="ARBA" id="ARBA00000707"/>
    </source>
</evidence>
<dbReference type="CDD" id="cd02674">
    <property type="entry name" value="Peptidase_C19R"/>
    <property type="match status" value="1"/>
</dbReference>
<evidence type="ECO:0000256" key="2">
    <source>
        <dbReference type="RuleBase" id="RU366025"/>
    </source>
</evidence>
<organism evidence="5">
    <name type="scientific">Xenopsylla cheopis</name>
    <name type="common">Oriental rat flea</name>
    <name type="synonym">Pulex cheopis</name>
    <dbReference type="NCBI Taxonomy" id="163159"/>
    <lineage>
        <taxon>Eukaryota</taxon>
        <taxon>Metazoa</taxon>
        <taxon>Ecdysozoa</taxon>
        <taxon>Arthropoda</taxon>
        <taxon>Hexapoda</taxon>
        <taxon>Insecta</taxon>
        <taxon>Pterygota</taxon>
        <taxon>Neoptera</taxon>
        <taxon>Endopterygota</taxon>
        <taxon>Siphonaptera</taxon>
        <taxon>Pulicidae</taxon>
        <taxon>Xenopsyllinae</taxon>
        <taxon>Xenopsylla</taxon>
    </lineage>
</organism>
<dbReference type="PROSITE" id="PS00972">
    <property type="entry name" value="USP_1"/>
    <property type="match status" value="1"/>
</dbReference>
<dbReference type="PANTHER" id="PTHR21646">
    <property type="entry name" value="UBIQUITIN CARBOXYL-TERMINAL HYDROLASE"/>
    <property type="match status" value="1"/>
</dbReference>
<comment type="similarity">
    <text evidence="2">Belongs to the peptidase C19 family.</text>
</comment>
<dbReference type="PROSITE" id="PS00973">
    <property type="entry name" value="USP_2"/>
    <property type="match status" value="1"/>
</dbReference>
<proteinExistence type="inferred from homology"/>
<evidence type="ECO:0000256" key="3">
    <source>
        <dbReference type="SAM" id="Coils"/>
    </source>
</evidence>
<dbReference type="InterPro" id="IPR050185">
    <property type="entry name" value="Ub_carboxyl-term_hydrolase"/>
</dbReference>
<protein>
    <recommendedName>
        <fullName evidence="2">Ubiquitin carboxyl-terminal hydrolase</fullName>
        <ecNumber evidence="2">3.4.19.12</ecNumber>
    </recommendedName>
</protein>
<dbReference type="PROSITE" id="PS50235">
    <property type="entry name" value="USP_3"/>
    <property type="match status" value="1"/>
</dbReference>
<evidence type="ECO:0000259" key="4">
    <source>
        <dbReference type="PROSITE" id="PS50235"/>
    </source>
</evidence>
<dbReference type="Pfam" id="PF00443">
    <property type="entry name" value="UCH"/>
    <property type="match status" value="1"/>
</dbReference>
<reference evidence="5" key="1">
    <citation type="submission" date="2020-03" db="EMBL/GenBank/DDBJ databases">
        <title>Transcriptomic Profiling of the Digestive Tract of the Rat Flea, Xenopsylla cheopis, Following Blood Feeding and Infection with Yersinia pestis.</title>
        <authorList>
            <person name="Bland D.M."/>
            <person name="Martens C.A."/>
            <person name="Virtaneva K."/>
            <person name="Kanakabandi K."/>
            <person name="Long D."/>
            <person name="Rosenke R."/>
            <person name="Saturday G.A."/>
            <person name="Hoyt F.H."/>
            <person name="Bruno D.P."/>
            <person name="Ribeiro J.M.C."/>
            <person name="Hinnebusch J."/>
        </authorList>
    </citation>
    <scope>NUCLEOTIDE SEQUENCE</scope>
</reference>
<dbReference type="InterPro" id="IPR001394">
    <property type="entry name" value="Peptidase_C19_UCH"/>
</dbReference>
<dbReference type="GO" id="GO:0016579">
    <property type="term" value="P:protein deubiquitination"/>
    <property type="evidence" value="ECO:0007669"/>
    <property type="project" value="InterPro"/>
</dbReference>
<accession>A0A6M2DLA7</accession>
<sequence>MQEELQRLQQIIMQLDSFQRDQMMENEALRKQLEEYKLQELKNVSNKIDKTTIDQENNQLEIDALRIENKERERQKLDQQRENMAKERQRKLDEAKALKQESLKRYYEASYSNLNDEPNTNAKMKRSLSTPNVAQLDLDTKIVNNIPHYDRAVKPSATQYDYSVKHDVELGGGRGLCGLRNLGNTCYMNSIIQCLSNTNFLMHYFCEGTYREHLNKNNETKGRIAEEVANVITSLWSGHYRTLVIREFKNVLGQFNKLFRGCGQQDSHEFLMILIDLLHLDLQICRPKSNLDNLSPSEKAWKEFTKDRESIILKLFYGQIKSTVTCIECARESITFDSFSNLSLELPTSSTRCSLSDCLSLYLNGERITGWKCPVCKAKREAVKKLDISKLPPILVIHFKRFYADSFSNNVYHKKQTYIDFPIFDFVVTTDVGKKYAKYSLYAVSNHYGSMESGHYTAYCKSHVYDKWYKFDDQSVTPLDQNDVNSSAAYILFYIAEKHAGHSRS</sequence>
<evidence type="ECO:0000313" key="5">
    <source>
        <dbReference type="EMBL" id="NOV45768.1"/>
    </source>
</evidence>
<dbReference type="SUPFAM" id="SSF54001">
    <property type="entry name" value="Cysteine proteinases"/>
    <property type="match status" value="1"/>
</dbReference>
<keyword evidence="2" id="KW-0788">Thiol protease</keyword>
<keyword evidence="2" id="KW-0833">Ubl conjugation pathway</keyword>
<feature type="coiled-coil region" evidence="3">
    <location>
        <begin position="1"/>
        <end position="105"/>
    </location>
</feature>
<keyword evidence="2 5" id="KW-0378">Hydrolase</keyword>
<dbReference type="GO" id="GO:0004843">
    <property type="term" value="F:cysteine-type deubiquitinase activity"/>
    <property type="evidence" value="ECO:0007669"/>
    <property type="project" value="UniProtKB-UniRule"/>
</dbReference>
<dbReference type="InterPro" id="IPR038765">
    <property type="entry name" value="Papain-like_cys_pep_sf"/>
</dbReference>
<dbReference type="Gene3D" id="3.90.70.10">
    <property type="entry name" value="Cysteine proteinases"/>
    <property type="match status" value="1"/>
</dbReference>
<dbReference type="InterPro" id="IPR028889">
    <property type="entry name" value="USP"/>
</dbReference>
<name>A0A6M2DLA7_XENCH</name>